<evidence type="ECO:0000313" key="4">
    <source>
        <dbReference type="EMBL" id="RUO76829.1"/>
    </source>
</evidence>
<dbReference type="NCBIfam" id="NF008723">
    <property type="entry name" value="PRK11718.1"/>
    <property type="match status" value="1"/>
</dbReference>
<evidence type="ECO:0000256" key="1">
    <source>
        <dbReference type="ARBA" id="ARBA00023015"/>
    </source>
</evidence>
<dbReference type="GO" id="GO:0006355">
    <property type="term" value="P:regulation of DNA-templated transcription"/>
    <property type="evidence" value="ECO:0007669"/>
    <property type="project" value="InterPro"/>
</dbReference>
<dbReference type="EMBL" id="PIQG01000003">
    <property type="protein sequence ID" value="RUO76829.1"/>
    <property type="molecule type" value="Genomic_DNA"/>
</dbReference>
<reference evidence="4 5" key="1">
    <citation type="journal article" date="2011" name="Front. Microbiol.">
        <title>Genomic signatures of strain selection and enhancement in Bacillus atrophaeus var. globigii, a historical biowarfare simulant.</title>
        <authorList>
            <person name="Gibbons H.S."/>
            <person name="Broomall S.M."/>
            <person name="McNew L.A."/>
            <person name="Daligault H."/>
            <person name="Chapman C."/>
            <person name="Bruce D."/>
            <person name="Karavis M."/>
            <person name="Krepps M."/>
            <person name="McGregor P.A."/>
            <person name="Hong C."/>
            <person name="Park K.H."/>
            <person name="Akmal A."/>
            <person name="Feldman A."/>
            <person name="Lin J.S."/>
            <person name="Chang W.E."/>
            <person name="Higgs B.W."/>
            <person name="Demirev P."/>
            <person name="Lindquist J."/>
            <person name="Liem A."/>
            <person name="Fochler E."/>
            <person name="Read T.D."/>
            <person name="Tapia R."/>
            <person name="Johnson S."/>
            <person name="Bishop-Lilly K.A."/>
            <person name="Detter C."/>
            <person name="Han C."/>
            <person name="Sozhamannan S."/>
            <person name="Rosenzweig C.N."/>
            <person name="Skowronski E.W."/>
        </authorList>
    </citation>
    <scope>NUCLEOTIDE SEQUENCE [LARGE SCALE GENOMIC DNA]</scope>
    <source>
        <strain evidence="4 5">PIT1</strain>
    </source>
</reference>
<sequence>MLKRQQAAQQRWQGQNAAIDRWLDERQQLLVKYCQLVVTGHQERDATPLPDAQLIREFCEIMVDYISAGHFEIYDQIIQHSHRAPAITRQVADDVFPLISDTTEIALDFNDAYSEATDQQQLPNFDRDLAELGEALELRMEFEDRLLATLEEHDLMS</sequence>
<evidence type="ECO:0000313" key="5">
    <source>
        <dbReference type="Proteomes" id="UP000288279"/>
    </source>
</evidence>
<comment type="caution">
    <text evidence="4">The sequence shown here is derived from an EMBL/GenBank/DDBJ whole genome shotgun (WGS) entry which is preliminary data.</text>
</comment>
<keyword evidence="2 3" id="KW-0804">Transcription</keyword>
<gene>
    <name evidence="4" type="ORF">CWI83_07870</name>
</gene>
<comment type="similarity">
    <text evidence="3">Belongs to the Rsd/AlgQ family.</text>
</comment>
<dbReference type="InterPro" id="IPR007448">
    <property type="entry name" value="Sigma70_reg_Rsd_AlgQ"/>
</dbReference>
<accession>A0A432ZFZ3</accession>
<dbReference type="AlphaFoldDB" id="A0A432ZFZ3"/>
<keyword evidence="1 3" id="KW-0805">Transcription regulation</keyword>
<dbReference type="Gene3D" id="1.20.120.1370">
    <property type="entry name" value="Regulator of RNA polymerase sigma(70) subunit, domain 4"/>
    <property type="match status" value="1"/>
</dbReference>
<name>A0A432ZFZ3_9GAMM</name>
<evidence type="ECO:0000256" key="3">
    <source>
        <dbReference type="RuleBase" id="RU004409"/>
    </source>
</evidence>
<organism evidence="4 5">
    <name type="scientific">Pseudidiomarina taiwanensis</name>
    <dbReference type="NCBI Taxonomy" id="337250"/>
    <lineage>
        <taxon>Bacteria</taxon>
        <taxon>Pseudomonadati</taxon>
        <taxon>Pseudomonadota</taxon>
        <taxon>Gammaproteobacteria</taxon>
        <taxon>Alteromonadales</taxon>
        <taxon>Idiomarinaceae</taxon>
        <taxon>Pseudidiomarina</taxon>
    </lineage>
</organism>
<dbReference type="InterPro" id="IPR038309">
    <property type="entry name" value="Rsd/AlgQ_sf"/>
</dbReference>
<dbReference type="PIRSF" id="PIRSF016548">
    <property type="entry name" value="Rsd_AlgQ"/>
    <property type="match status" value="1"/>
</dbReference>
<proteinExistence type="inferred from homology"/>
<dbReference type="OrthoDB" id="5567237at2"/>
<evidence type="ECO:0000256" key="2">
    <source>
        <dbReference type="ARBA" id="ARBA00023163"/>
    </source>
</evidence>
<keyword evidence="5" id="KW-1185">Reference proteome</keyword>
<dbReference type="Pfam" id="PF04353">
    <property type="entry name" value="Rsd_AlgQ"/>
    <property type="match status" value="1"/>
</dbReference>
<dbReference type="Proteomes" id="UP000288279">
    <property type="component" value="Unassembled WGS sequence"/>
</dbReference>
<protein>
    <submittedName>
        <fullName evidence="4">Sigma D regulator</fullName>
    </submittedName>
</protein>
<dbReference type="RefSeq" id="WP_126827834.1">
    <property type="nucleotide sequence ID" value="NZ_PIQG01000003.1"/>
</dbReference>